<evidence type="ECO:0008006" key="4">
    <source>
        <dbReference type="Google" id="ProtNLM"/>
    </source>
</evidence>
<keyword evidence="3" id="KW-1185">Reference proteome</keyword>
<comment type="caution">
    <text evidence="2">The sequence shown here is derived from an EMBL/GenBank/DDBJ whole genome shotgun (WGS) entry which is preliminary data.</text>
</comment>
<evidence type="ECO:0000256" key="1">
    <source>
        <dbReference type="SAM" id="Phobius"/>
    </source>
</evidence>
<accession>A0A553HYV4</accession>
<organism evidence="2 3">
    <name type="scientific">Xylaria flabelliformis</name>
    <dbReference type="NCBI Taxonomy" id="2512241"/>
    <lineage>
        <taxon>Eukaryota</taxon>
        <taxon>Fungi</taxon>
        <taxon>Dikarya</taxon>
        <taxon>Ascomycota</taxon>
        <taxon>Pezizomycotina</taxon>
        <taxon>Sordariomycetes</taxon>
        <taxon>Xylariomycetidae</taxon>
        <taxon>Xylariales</taxon>
        <taxon>Xylariaceae</taxon>
        <taxon>Xylaria</taxon>
    </lineage>
</organism>
<dbReference type="EMBL" id="VFLP01000031">
    <property type="protein sequence ID" value="TRX93114.1"/>
    <property type="molecule type" value="Genomic_DNA"/>
</dbReference>
<dbReference type="Pfam" id="PF26113">
    <property type="entry name" value="GH16_XgeA"/>
    <property type="match status" value="2"/>
</dbReference>
<dbReference type="PANTHER" id="PTHR10963">
    <property type="entry name" value="GLYCOSYL HYDROLASE-RELATED"/>
    <property type="match status" value="1"/>
</dbReference>
<dbReference type="InterPro" id="IPR050546">
    <property type="entry name" value="Glycosyl_Hydrlase_16"/>
</dbReference>
<dbReference type="Proteomes" id="UP000319160">
    <property type="component" value="Unassembled WGS sequence"/>
</dbReference>
<evidence type="ECO:0000313" key="3">
    <source>
        <dbReference type="Proteomes" id="UP000319160"/>
    </source>
</evidence>
<dbReference type="SUPFAM" id="SSF49899">
    <property type="entry name" value="Concanavalin A-like lectins/glucanases"/>
    <property type="match status" value="1"/>
</dbReference>
<sequence length="663" mass="70430">MAYSLSTHYAGQGLLNSFSFFTGEEPNRGFVDYKGREEAIASNLVSIDEFNRVKLGVDSINTYSTGDKGRPSVRITSDDAFTHGLFIADFAHMPIWAFNNEKNGSLWPVGGEIDIIEGANTAERNLFSAHTLHWNPRGDQLLIKSPVSDSTTYGDAFNAVGGGVYAMEWNSQDIKIWHFPRTAIPYDISRAPITIPDPTSWGPPQALFGGSSCDADSYFFNMSLVINTNFCGAYAGNIWGVADRCNELAPTCEEYVARNPSSFINAFWEINYIDVYQKPVPINSNSTLPPLFPNSTTISTPVISATTSPSLSPNGTGTITRTRTVTVTTVTQTIATTEPTQTGSAPANPATIDGWSLLGCFKTFAGSRPFSQVASSPTTDNKACVASCAGKKYAGVCGETCYCADTLGNSSAVPKEMCDGACSKKKKTPFAGLAGMARTNSTNFHNMTLSDISKSNFRVDPLLPRADDPPEIFLTVYGNMNMNNDVPPAAPGMGGSPSRGEVRGQAVTVTSAVTVTYTTICPTDAGKLMTLEYYTTLTTQQPCRLCSAKTPAVPMTTCTETCNACGPHGESTVTLTVPAAVAAETGGGRVMAITVQTVIPVLSSNTSRPSTNASYANPGISNDIPAVGAGTATTLGRTTAGFLVTLGYGLVLWFTVFWVGIIL</sequence>
<dbReference type="InterPro" id="IPR013320">
    <property type="entry name" value="ConA-like_dom_sf"/>
</dbReference>
<gene>
    <name evidence="2" type="ORF">FHL15_005982</name>
</gene>
<keyword evidence="1" id="KW-0812">Transmembrane</keyword>
<protein>
    <recommendedName>
        <fullName evidence="4">GH16 domain-containing protein</fullName>
    </recommendedName>
</protein>
<dbReference type="Gene3D" id="2.60.120.200">
    <property type="match status" value="2"/>
</dbReference>
<dbReference type="PANTHER" id="PTHR10963:SF24">
    <property type="entry name" value="GLYCOSIDASE C21B10.07-RELATED"/>
    <property type="match status" value="1"/>
</dbReference>
<dbReference type="STRING" id="2512241.A0A553HYV4"/>
<proteinExistence type="predicted"/>
<keyword evidence="1" id="KW-0472">Membrane</keyword>
<reference evidence="3" key="1">
    <citation type="submission" date="2019-06" db="EMBL/GenBank/DDBJ databases">
        <title>Draft genome sequence of the griseofulvin-producing fungus Xylaria cubensis strain G536.</title>
        <authorList>
            <person name="Mead M.E."/>
            <person name="Raja H.A."/>
            <person name="Steenwyk J.L."/>
            <person name="Knowles S.L."/>
            <person name="Oberlies N.H."/>
            <person name="Rokas A."/>
        </authorList>
    </citation>
    <scope>NUCLEOTIDE SEQUENCE [LARGE SCALE GENOMIC DNA]</scope>
    <source>
        <strain evidence="3">G536</strain>
    </source>
</reference>
<evidence type="ECO:0000313" key="2">
    <source>
        <dbReference type="EMBL" id="TRX93114.1"/>
    </source>
</evidence>
<dbReference type="OrthoDB" id="192832at2759"/>
<feature type="transmembrane region" description="Helical" evidence="1">
    <location>
        <begin position="640"/>
        <end position="662"/>
    </location>
</feature>
<dbReference type="GO" id="GO:0009251">
    <property type="term" value="P:glucan catabolic process"/>
    <property type="evidence" value="ECO:0007669"/>
    <property type="project" value="TreeGrafter"/>
</dbReference>
<keyword evidence="1" id="KW-1133">Transmembrane helix</keyword>
<name>A0A553HYV4_9PEZI</name>
<dbReference type="AlphaFoldDB" id="A0A553HYV4"/>